<dbReference type="Proteomes" id="UP000422736">
    <property type="component" value="Chromosome 6"/>
</dbReference>
<organism evidence="12 13">
    <name type="scientific">Kluyveromyces marxianus</name>
    <name type="common">Yeast</name>
    <name type="synonym">Candida kefyr</name>
    <dbReference type="NCBI Taxonomy" id="4911"/>
    <lineage>
        <taxon>Eukaryota</taxon>
        <taxon>Fungi</taxon>
        <taxon>Dikarya</taxon>
        <taxon>Ascomycota</taxon>
        <taxon>Saccharomycotina</taxon>
        <taxon>Saccharomycetes</taxon>
        <taxon>Saccharomycetales</taxon>
        <taxon>Saccharomycetaceae</taxon>
        <taxon>Kluyveromyces</taxon>
    </lineage>
</organism>
<evidence type="ECO:0000256" key="9">
    <source>
        <dbReference type="SAM" id="SignalP"/>
    </source>
</evidence>
<evidence type="ECO:0000256" key="3">
    <source>
        <dbReference type="ARBA" id="ARBA00022692"/>
    </source>
</evidence>
<keyword evidence="3 8" id="KW-0812">Transmembrane</keyword>
<protein>
    <submittedName>
        <fullName evidence="12">Membrane protein PTM1</fullName>
    </submittedName>
</protein>
<feature type="region of interest" description="Disordered" evidence="7">
    <location>
        <begin position="470"/>
        <end position="501"/>
    </location>
</feature>
<accession>A0ABX6F086</accession>
<evidence type="ECO:0000313" key="12">
    <source>
        <dbReference type="EMBL" id="QGN17251.1"/>
    </source>
</evidence>
<feature type="signal peptide" evidence="9">
    <location>
        <begin position="1"/>
        <end position="22"/>
    </location>
</feature>
<dbReference type="Pfam" id="PF21902">
    <property type="entry name" value="PTM1-like_N"/>
    <property type="match status" value="1"/>
</dbReference>
<feature type="transmembrane region" description="Helical" evidence="8">
    <location>
        <begin position="413"/>
        <end position="430"/>
    </location>
</feature>
<evidence type="ECO:0000259" key="11">
    <source>
        <dbReference type="Pfam" id="PF21902"/>
    </source>
</evidence>
<evidence type="ECO:0000256" key="2">
    <source>
        <dbReference type="ARBA" id="ARBA00007883"/>
    </source>
</evidence>
<dbReference type="EMBL" id="CP015059">
    <property type="protein sequence ID" value="QGN17251.1"/>
    <property type="molecule type" value="Genomic_DNA"/>
</dbReference>
<evidence type="ECO:0000256" key="8">
    <source>
        <dbReference type="SAM" id="Phobius"/>
    </source>
</evidence>
<sequence>MYIKFNWASVLCTLIWLQFAAANKGTITDKRNEICSGMYSKKDWSGRVDPYISFNLQKLSDEGVSVVVFDFQDYIHIGATDAAGNTQYICTDEAIREELCTEEQKDKFIIQKEVYDPETGKNRTLATNIQTFFVNQTGMVKDKYEVKKTGYYCIATYPKSEGGSYKAEINFRNSFGNLAAAEINKLPLYGLLAIFYVVAMALYMFAFWKHKHELLPLQKYLLAAFVFLMIDSIFIWGYYDLKNTKGDTAGTKVYMVVVSILNSAKITMSLFLVLVVCKGYGVVYPKLNKTTMRRVQFFAVFTFCLSVAALIQNYLTPADSTSLKPLFTFVPLGICFMVFYFLILESLQQTVKYLKQQKQAVKLGMYKKLIIIFYVAFFVIFGGVILSSFVLIGMGTVEMIEQHWRTRFFFVDFWPSLVYFCVFVSIAFTWRPTSTSYMLAVSQQLPTDPENVADFDLDDLQSLEQEWNQEYEQPGGSIPQEADLNFSDDETDRKKTTQPPV</sequence>
<keyword evidence="6 8" id="KW-0472">Membrane</keyword>
<feature type="transmembrane region" description="Helical" evidence="8">
    <location>
        <begin position="297"/>
        <end position="315"/>
    </location>
</feature>
<gene>
    <name evidence="12" type="primary">PTM1</name>
    <name evidence="12" type="ORF">FIM1_3982</name>
</gene>
<reference evidence="12 13" key="2">
    <citation type="submission" date="2019-11" db="EMBL/GenBank/DDBJ databases">
        <authorList>
            <person name="Lu H."/>
        </authorList>
    </citation>
    <scope>NUCLEOTIDE SEQUENCE [LARGE SCALE GENOMIC DNA]</scope>
    <source>
        <strain evidence="12 13">FIM1</strain>
    </source>
</reference>
<name>A0ABX6F086_KLUMA</name>
<feature type="domain" description="PTM1-like N-terminal" evidence="11">
    <location>
        <begin position="32"/>
        <end position="173"/>
    </location>
</feature>
<keyword evidence="13" id="KW-1185">Reference proteome</keyword>
<evidence type="ECO:0000256" key="5">
    <source>
        <dbReference type="ARBA" id="ARBA00022989"/>
    </source>
</evidence>
<evidence type="ECO:0000313" key="13">
    <source>
        <dbReference type="Proteomes" id="UP000422736"/>
    </source>
</evidence>
<feature type="transmembrane region" description="Helical" evidence="8">
    <location>
        <begin position="254"/>
        <end position="276"/>
    </location>
</feature>
<proteinExistence type="inferred from homology"/>
<feature type="transmembrane region" description="Helical" evidence="8">
    <location>
        <begin position="327"/>
        <end position="348"/>
    </location>
</feature>
<reference evidence="12 13" key="1">
    <citation type="submission" date="2016-03" db="EMBL/GenBank/DDBJ databases">
        <title>How can Kluyveromyces marxianus grow so fast - potential evolutionary course in Saccharomyces Complex revealed by comparative genomics.</title>
        <authorList>
            <person name="Mo W."/>
            <person name="Lu W."/>
            <person name="Yang X."/>
            <person name="Qi J."/>
            <person name="Lv H."/>
        </authorList>
    </citation>
    <scope>NUCLEOTIDE SEQUENCE [LARGE SCALE GENOMIC DNA]</scope>
    <source>
        <strain evidence="12 13">FIM1</strain>
    </source>
</reference>
<feature type="transmembrane region" description="Helical" evidence="8">
    <location>
        <begin position="188"/>
        <end position="208"/>
    </location>
</feature>
<evidence type="ECO:0000256" key="7">
    <source>
        <dbReference type="SAM" id="MobiDB-lite"/>
    </source>
</evidence>
<evidence type="ECO:0000256" key="4">
    <source>
        <dbReference type="ARBA" id="ARBA00022729"/>
    </source>
</evidence>
<dbReference type="InterPro" id="IPR053938">
    <property type="entry name" value="PTM1-like_N"/>
</dbReference>
<keyword evidence="5 8" id="KW-1133">Transmembrane helix</keyword>
<dbReference type="Pfam" id="PF06814">
    <property type="entry name" value="GOST_TM"/>
    <property type="match status" value="1"/>
</dbReference>
<evidence type="ECO:0000259" key="10">
    <source>
        <dbReference type="Pfam" id="PF06814"/>
    </source>
</evidence>
<feature type="domain" description="GOST seven transmembrane" evidence="10">
    <location>
        <begin position="185"/>
        <end position="436"/>
    </location>
</feature>
<comment type="similarity">
    <text evidence="2">Belongs to the LU7TM family.</text>
</comment>
<comment type="subcellular location">
    <subcellularLocation>
        <location evidence="1">Membrane</location>
        <topology evidence="1">Multi-pass membrane protein</topology>
    </subcellularLocation>
</comment>
<evidence type="ECO:0000256" key="1">
    <source>
        <dbReference type="ARBA" id="ARBA00004141"/>
    </source>
</evidence>
<dbReference type="InterPro" id="IPR053937">
    <property type="entry name" value="GOST_TM"/>
</dbReference>
<keyword evidence="4 9" id="KW-0732">Signal</keyword>
<feature type="chain" id="PRO_5045226011" evidence="9">
    <location>
        <begin position="23"/>
        <end position="501"/>
    </location>
</feature>
<dbReference type="PANTHER" id="PTHR21229:SF1">
    <property type="entry name" value="GH17801P"/>
    <property type="match status" value="1"/>
</dbReference>
<feature type="transmembrane region" description="Helical" evidence="8">
    <location>
        <begin position="220"/>
        <end position="239"/>
    </location>
</feature>
<feature type="transmembrane region" description="Helical" evidence="8">
    <location>
        <begin position="369"/>
        <end position="393"/>
    </location>
</feature>
<dbReference type="InterPro" id="IPR009637">
    <property type="entry name" value="GPR107/GPR108-like"/>
</dbReference>
<dbReference type="PANTHER" id="PTHR21229">
    <property type="entry name" value="LUNG SEVEN TRANSMEMBRANE RECEPTOR"/>
    <property type="match status" value="1"/>
</dbReference>
<evidence type="ECO:0000256" key="6">
    <source>
        <dbReference type="ARBA" id="ARBA00023136"/>
    </source>
</evidence>